<protein>
    <recommendedName>
        <fullName evidence="2">Phorbol-ester/DAG-type domain-containing protein</fullName>
    </recommendedName>
</protein>
<evidence type="ECO:0000259" key="2">
    <source>
        <dbReference type="PROSITE" id="PS50081"/>
    </source>
</evidence>
<gene>
    <name evidence="3" type="ORF">TSAR_008406</name>
</gene>
<dbReference type="PROSITE" id="PS50081">
    <property type="entry name" value="ZF_DAG_PE_2"/>
    <property type="match status" value="1"/>
</dbReference>
<sequence length="103" mass="10919">MAPAVCSVCNDDSKPPTSTCPTCRLSCHTRCSNKKINAVCKNCRKTETTETPTAETSILAVAKPATKSAQQSVKSAQRKPSPPLGKSEVSQNVTCESSYLQAT</sequence>
<dbReference type="InterPro" id="IPR002219">
    <property type="entry name" value="PKC_DAG/PE"/>
</dbReference>
<name>A0A232EF96_9HYME</name>
<feature type="region of interest" description="Disordered" evidence="1">
    <location>
        <begin position="51"/>
        <end position="103"/>
    </location>
</feature>
<evidence type="ECO:0000256" key="1">
    <source>
        <dbReference type="SAM" id="MobiDB-lite"/>
    </source>
</evidence>
<dbReference type="EMBL" id="NNAY01005074">
    <property type="protein sequence ID" value="OXU17039.1"/>
    <property type="molecule type" value="Genomic_DNA"/>
</dbReference>
<organism evidence="3 4">
    <name type="scientific">Trichomalopsis sarcophagae</name>
    <dbReference type="NCBI Taxonomy" id="543379"/>
    <lineage>
        <taxon>Eukaryota</taxon>
        <taxon>Metazoa</taxon>
        <taxon>Ecdysozoa</taxon>
        <taxon>Arthropoda</taxon>
        <taxon>Hexapoda</taxon>
        <taxon>Insecta</taxon>
        <taxon>Pterygota</taxon>
        <taxon>Neoptera</taxon>
        <taxon>Endopterygota</taxon>
        <taxon>Hymenoptera</taxon>
        <taxon>Apocrita</taxon>
        <taxon>Proctotrupomorpha</taxon>
        <taxon>Chalcidoidea</taxon>
        <taxon>Pteromalidae</taxon>
        <taxon>Pteromalinae</taxon>
        <taxon>Trichomalopsis</taxon>
    </lineage>
</organism>
<proteinExistence type="predicted"/>
<evidence type="ECO:0000313" key="3">
    <source>
        <dbReference type="EMBL" id="OXU17039.1"/>
    </source>
</evidence>
<reference evidence="3 4" key="1">
    <citation type="journal article" date="2017" name="Curr. Biol.">
        <title>The Evolution of Venom by Co-option of Single-Copy Genes.</title>
        <authorList>
            <person name="Martinson E.O."/>
            <person name="Mrinalini"/>
            <person name="Kelkar Y.D."/>
            <person name="Chang C.H."/>
            <person name="Werren J.H."/>
        </authorList>
    </citation>
    <scope>NUCLEOTIDE SEQUENCE [LARGE SCALE GENOMIC DNA]</scope>
    <source>
        <strain evidence="3 4">Alberta</strain>
        <tissue evidence="3">Whole body</tissue>
    </source>
</reference>
<evidence type="ECO:0000313" key="4">
    <source>
        <dbReference type="Proteomes" id="UP000215335"/>
    </source>
</evidence>
<dbReference type="Proteomes" id="UP000215335">
    <property type="component" value="Unassembled WGS sequence"/>
</dbReference>
<feature type="domain" description="Phorbol-ester/DAG-type" evidence="2">
    <location>
        <begin position="1"/>
        <end position="40"/>
    </location>
</feature>
<accession>A0A232EF96</accession>
<keyword evidence="4" id="KW-1185">Reference proteome</keyword>
<comment type="caution">
    <text evidence="3">The sequence shown here is derived from an EMBL/GenBank/DDBJ whole genome shotgun (WGS) entry which is preliminary data.</text>
</comment>
<feature type="compositionally biased region" description="Polar residues" evidence="1">
    <location>
        <begin position="88"/>
        <end position="103"/>
    </location>
</feature>
<dbReference type="AlphaFoldDB" id="A0A232EF96"/>